<reference evidence="5 6" key="1">
    <citation type="journal article" date="2023" name="Insect Mol. Biol.">
        <title>Genome sequencing provides insights into the evolution of gene families encoding plant cell wall-degrading enzymes in longhorned beetles.</title>
        <authorList>
            <person name="Shin N.R."/>
            <person name="Okamura Y."/>
            <person name="Kirsch R."/>
            <person name="Pauchet Y."/>
        </authorList>
    </citation>
    <scope>NUCLEOTIDE SEQUENCE [LARGE SCALE GENOMIC DNA]</scope>
    <source>
        <strain evidence="5">EAD_L_NR</strain>
    </source>
</reference>
<dbReference type="EMBL" id="JANEYG010000015">
    <property type="protein sequence ID" value="KAJ8920275.1"/>
    <property type="molecule type" value="Genomic_DNA"/>
</dbReference>
<sequence length="425" mass="47378">MAKQNVKNKNSRFNTPKNQRTQNIKERRNMKAKNGVKKRLTTSKVQDARQKIMQKKRKTVVDARDILAKMAKTKDARSKINKIRDGRSGRPTSSGNIKIIGSNILRKTDPNGKISLVTNKAKHKSDINLAIQKQLGLIPPARSPVKRSPPKRNASVNTIRNPVQIRKTILNDMDYVSQTEPLRVYDPALYKWTRPELRSAASEMINSLDATRQVMRGGTTGRIGRQLAEIIGRPLRLQPSSYIDLDAAEDEEMPLVQPRASMPLQGTSRLSNVHSRLDNAPSVAESHGIFSQAKTKVVVPAGHRIVVSNLQPTVTQDDIKELFEDIGHLLAAKLVRPGIAEVIYKNLADARKAVDTYHNRQLDGQPMKCLLVNKRPLHHPTAMPLNNSSDGTLASKAAGVRPCSPNNKLIIPDISTIHKVLFQRK</sequence>
<evidence type="ECO:0000256" key="3">
    <source>
        <dbReference type="SAM" id="MobiDB-lite"/>
    </source>
</evidence>
<dbReference type="GO" id="GO:0006406">
    <property type="term" value="P:mRNA export from nucleus"/>
    <property type="evidence" value="ECO:0007669"/>
    <property type="project" value="TreeGrafter"/>
</dbReference>
<evidence type="ECO:0000313" key="5">
    <source>
        <dbReference type="EMBL" id="KAJ8920275.1"/>
    </source>
</evidence>
<proteinExistence type="predicted"/>
<dbReference type="InterPro" id="IPR035979">
    <property type="entry name" value="RBD_domain_sf"/>
</dbReference>
<gene>
    <name evidence="5" type="ORF">NQ315_011936</name>
</gene>
<feature type="compositionally biased region" description="Polar residues" evidence="3">
    <location>
        <begin position="1"/>
        <end position="22"/>
    </location>
</feature>
<dbReference type="PANTHER" id="PTHR19965:SF94">
    <property type="entry name" value="FI13061P-RELATED"/>
    <property type="match status" value="1"/>
</dbReference>
<feature type="region of interest" description="Disordered" evidence="3">
    <location>
        <begin position="77"/>
        <end position="97"/>
    </location>
</feature>
<dbReference type="Proteomes" id="UP001159042">
    <property type="component" value="Unassembled WGS sequence"/>
</dbReference>
<dbReference type="InterPro" id="IPR012677">
    <property type="entry name" value="Nucleotide-bd_a/b_plait_sf"/>
</dbReference>
<organism evidence="5 6">
    <name type="scientific">Exocentrus adspersus</name>
    <dbReference type="NCBI Taxonomy" id="1586481"/>
    <lineage>
        <taxon>Eukaryota</taxon>
        <taxon>Metazoa</taxon>
        <taxon>Ecdysozoa</taxon>
        <taxon>Arthropoda</taxon>
        <taxon>Hexapoda</taxon>
        <taxon>Insecta</taxon>
        <taxon>Pterygota</taxon>
        <taxon>Neoptera</taxon>
        <taxon>Endopterygota</taxon>
        <taxon>Coleoptera</taxon>
        <taxon>Polyphaga</taxon>
        <taxon>Cucujiformia</taxon>
        <taxon>Chrysomeloidea</taxon>
        <taxon>Cerambycidae</taxon>
        <taxon>Lamiinae</taxon>
        <taxon>Acanthocinini</taxon>
        <taxon>Exocentrus</taxon>
    </lineage>
</organism>
<dbReference type="InterPro" id="IPR034784">
    <property type="entry name" value="PDIP3_RRM"/>
</dbReference>
<feature type="region of interest" description="Disordered" evidence="3">
    <location>
        <begin position="1"/>
        <end position="46"/>
    </location>
</feature>
<evidence type="ECO:0000256" key="2">
    <source>
        <dbReference type="PROSITE-ProRule" id="PRU00176"/>
    </source>
</evidence>
<dbReference type="AlphaFoldDB" id="A0AAV8W163"/>
<evidence type="ECO:0000256" key="1">
    <source>
        <dbReference type="ARBA" id="ARBA00022884"/>
    </source>
</evidence>
<dbReference type="CDD" id="cd12681">
    <property type="entry name" value="RRM_SKAR"/>
    <property type="match status" value="1"/>
</dbReference>
<dbReference type="SMART" id="SM00360">
    <property type="entry name" value="RRM"/>
    <property type="match status" value="1"/>
</dbReference>
<evidence type="ECO:0000313" key="6">
    <source>
        <dbReference type="Proteomes" id="UP001159042"/>
    </source>
</evidence>
<dbReference type="SUPFAM" id="SSF54928">
    <property type="entry name" value="RNA-binding domain, RBD"/>
    <property type="match status" value="1"/>
</dbReference>
<dbReference type="GO" id="GO:0005634">
    <property type="term" value="C:nucleus"/>
    <property type="evidence" value="ECO:0007669"/>
    <property type="project" value="TreeGrafter"/>
</dbReference>
<dbReference type="InterPro" id="IPR000504">
    <property type="entry name" value="RRM_dom"/>
</dbReference>
<dbReference type="Pfam" id="PF00076">
    <property type="entry name" value="RRM_1"/>
    <property type="match status" value="1"/>
</dbReference>
<dbReference type="PROSITE" id="PS50102">
    <property type="entry name" value="RRM"/>
    <property type="match status" value="1"/>
</dbReference>
<comment type="caution">
    <text evidence="5">The sequence shown here is derived from an EMBL/GenBank/DDBJ whole genome shotgun (WGS) entry which is preliminary data.</text>
</comment>
<dbReference type="PANTHER" id="PTHR19965">
    <property type="entry name" value="RNA AND EXPORT FACTOR BINDING PROTEIN"/>
    <property type="match status" value="1"/>
</dbReference>
<feature type="compositionally biased region" description="Basic and acidic residues" evidence="3">
    <location>
        <begin position="77"/>
        <end position="88"/>
    </location>
</feature>
<feature type="domain" description="RRM" evidence="4">
    <location>
        <begin position="303"/>
        <end position="374"/>
    </location>
</feature>
<keyword evidence="1 2" id="KW-0694">RNA-binding</keyword>
<protein>
    <recommendedName>
        <fullName evidence="4">RRM domain-containing protein</fullName>
    </recommendedName>
</protein>
<keyword evidence="6" id="KW-1185">Reference proteome</keyword>
<name>A0AAV8W163_9CUCU</name>
<dbReference type="GO" id="GO:0003729">
    <property type="term" value="F:mRNA binding"/>
    <property type="evidence" value="ECO:0007669"/>
    <property type="project" value="TreeGrafter"/>
</dbReference>
<dbReference type="Gene3D" id="3.30.70.330">
    <property type="match status" value="1"/>
</dbReference>
<dbReference type="InterPro" id="IPR051229">
    <property type="entry name" value="ALYREF_mRNA_export"/>
</dbReference>
<feature type="compositionally biased region" description="Basic residues" evidence="3">
    <location>
        <begin position="30"/>
        <end position="41"/>
    </location>
</feature>
<evidence type="ECO:0000259" key="4">
    <source>
        <dbReference type="PROSITE" id="PS50102"/>
    </source>
</evidence>
<accession>A0AAV8W163</accession>